<protein>
    <submittedName>
        <fullName evidence="1">Uncharacterized protein</fullName>
    </submittedName>
</protein>
<evidence type="ECO:0000313" key="2">
    <source>
        <dbReference type="Proteomes" id="UP000075683"/>
    </source>
</evidence>
<organism evidence="1 2">
    <name type="scientific">Caldibacillus debilis</name>
    <dbReference type="NCBI Taxonomy" id="301148"/>
    <lineage>
        <taxon>Bacteria</taxon>
        <taxon>Bacillati</taxon>
        <taxon>Bacillota</taxon>
        <taxon>Bacilli</taxon>
        <taxon>Bacillales</taxon>
        <taxon>Bacillaceae</taxon>
        <taxon>Caldibacillus</taxon>
    </lineage>
</organism>
<name>A0A150M5V5_9BACI</name>
<dbReference type="Proteomes" id="UP000075683">
    <property type="component" value="Unassembled WGS sequence"/>
</dbReference>
<comment type="caution">
    <text evidence="1">The sequence shown here is derived from an EMBL/GenBank/DDBJ whole genome shotgun (WGS) entry which is preliminary data.</text>
</comment>
<reference evidence="1 2" key="1">
    <citation type="submission" date="2016-01" db="EMBL/GenBank/DDBJ databases">
        <title>Draft Genome Sequences of Seven Thermophilic Sporeformers Isolated from Foods.</title>
        <authorList>
            <person name="Berendsen E.M."/>
            <person name="Wells-Bennik M.H."/>
            <person name="Krawcyk A.O."/>
            <person name="De Jong A."/>
            <person name="Holsappel S."/>
            <person name="Eijlander R.T."/>
            <person name="Kuipers O.P."/>
        </authorList>
    </citation>
    <scope>NUCLEOTIDE SEQUENCE [LARGE SCALE GENOMIC DNA]</scope>
    <source>
        <strain evidence="1 2">B4135</strain>
    </source>
</reference>
<sequence length="60" mass="6878">MAFLPFSTVFFRYEKFVILYYTILEPSCHPFSENVRRPEGSFAPKAGGQGLQKGQVLMFV</sequence>
<dbReference type="EMBL" id="LQYT01000037">
    <property type="protein sequence ID" value="KYD19918.1"/>
    <property type="molecule type" value="Genomic_DNA"/>
</dbReference>
<dbReference type="STRING" id="301148.B4135_0817"/>
<evidence type="ECO:0000313" key="1">
    <source>
        <dbReference type="EMBL" id="KYD19918.1"/>
    </source>
</evidence>
<proteinExistence type="predicted"/>
<dbReference type="AlphaFoldDB" id="A0A150M5V5"/>
<accession>A0A150M5V5</accession>
<gene>
    <name evidence="1" type="ORF">B4135_0817</name>
</gene>